<name>W8S0Q8_9RHOB</name>
<dbReference type="InterPro" id="IPR017850">
    <property type="entry name" value="Alkaline_phosphatase_core_sf"/>
</dbReference>
<dbReference type="AlphaFoldDB" id="W8S0Q8"/>
<organism evidence="1 2">
    <name type="scientific">Roseicyclus elongatus DSM 19469</name>
    <dbReference type="NCBI Taxonomy" id="1294273"/>
    <lineage>
        <taxon>Bacteria</taxon>
        <taxon>Pseudomonadati</taxon>
        <taxon>Pseudomonadota</taxon>
        <taxon>Alphaproteobacteria</taxon>
        <taxon>Rhodobacterales</taxon>
        <taxon>Roseobacteraceae</taxon>
        <taxon>Roseicyclus</taxon>
    </lineage>
</organism>
<accession>W8S0Q8</accession>
<dbReference type="Proteomes" id="UP000019593">
    <property type="component" value="Chromosome"/>
</dbReference>
<dbReference type="SUPFAM" id="SSF53649">
    <property type="entry name" value="Alkaline phosphatase-like"/>
    <property type="match status" value="1"/>
</dbReference>
<evidence type="ECO:0008006" key="3">
    <source>
        <dbReference type="Google" id="ProtNLM"/>
    </source>
</evidence>
<evidence type="ECO:0000313" key="2">
    <source>
        <dbReference type="Proteomes" id="UP000019593"/>
    </source>
</evidence>
<dbReference type="Pfam" id="PF01663">
    <property type="entry name" value="Phosphodiest"/>
    <property type="match status" value="1"/>
</dbReference>
<dbReference type="KEGG" id="red:roselon_01354"/>
<protein>
    <recommendedName>
        <fullName evidence="3">Type I phosphodiesterase/nucleotide pyrophosphatase</fullName>
    </recommendedName>
</protein>
<dbReference type="eggNOG" id="COG3379">
    <property type="taxonomic scope" value="Bacteria"/>
</dbReference>
<evidence type="ECO:0000313" key="1">
    <source>
        <dbReference type="EMBL" id="AHM03742.1"/>
    </source>
</evidence>
<dbReference type="STRING" id="1294273.roselon_01354"/>
<dbReference type="InterPro" id="IPR002591">
    <property type="entry name" value="Phosphodiest/P_Trfase"/>
</dbReference>
<reference evidence="1 2" key="1">
    <citation type="submission" date="2013-03" db="EMBL/GenBank/DDBJ databases">
        <authorList>
            <person name="Fiebig A."/>
            <person name="Goeker M."/>
            <person name="Klenk H.-P.P."/>
        </authorList>
    </citation>
    <scope>NUCLEOTIDE SEQUENCE [LARGE SCALE GENOMIC DNA]</scope>
    <source>
        <strain evidence="2">DSM 19469</strain>
    </source>
</reference>
<dbReference type="Gene3D" id="3.40.720.10">
    <property type="entry name" value="Alkaline Phosphatase, subunit A"/>
    <property type="match status" value="1"/>
</dbReference>
<dbReference type="HOGENOM" id="CLU_558816_0_0_5"/>
<proteinExistence type="predicted"/>
<sequence>MKLLVVGIDGGTADVFDAFDMPFWASLRKSDVTFDVTEDLNQRGWARMLSGKGAEETGGLYMRPAMDASRKFSISYGYKDLAKTPGFTPIWKLAEAAGARVGMMNVPTTSPAQPVNGFYISGGGGGIMQGGLPENAAYPPELAQQLNDLGYVFDTRLGAQSFKTHQQLFERLDSMLDARARCFSEIALQQQIDFGFLTFRAPTVLMYLAMSEIAHIMRLPLDHPDRRAWSSPWLALVNRHMKAMDDALARLFDRLQPEHHIVASDHSMVPWTHNVDFNGFLTQSGFARAAGSAKTLLRNGARAALRPKFRKQLGQVPVSRLAQTMRTANAGLAGAPRAFSGTYVYGIYVNDGDRFGGPVPGADVTGETDAIIDAFNWEAMRNGIDMRAAPYRRTFGDAPQEAILPDITILQSGHAFPSATVGGWYARNPNFGPVRSVQGVGGMHSGQKGRHPMLMADPALAALHDGAEAPDLRLVHRLTKRLFAGDDG</sequence>
<keyword evidence="2" id="KW-1185">Reference proteome</keyword>
<gene>
    <name evidence="1" type="ORF">roselon_01354</name>
</gene>
<dbReference type="EMBL" id="CP004372">
    <property type="protein sequence ID" value="AHM03742.1"/>
    <property type="molecule type" value="Genomic_DNA"/>
</dbReference>